<feature type="transmembrane region" description="Helical" evidence="7">
    <location>
        <begin position="197"/>
        <end position="220"/>
    </location>
</feature>
<evidence type="ECO:0000256" key="4">
    <source>
        <dbReference type="ARBA" id="ARBA00022692"/>
    </source>
</evidence>
<reference evidence="9 10" key="1">
    <citation type="submission" date="2019-01" db="EMBL/GenBank/DDBJ databases">
        <title>Egibacter rhizosphaerae EGI 80759T.</title>
        <authorList>
            <person name="Chen D.-D."/>
            <person name="Tian Y."/>
            <person name="Jiao J.-Y."/>
            <person name="Zhang X.-T."/>
            <person name="Zhang Y.-G."/>
            <person name="Zhang Y."/>
            <person name="Xiao M."/>
            <person name="Shu W.-S."/>
            <person name="Li W.-J."/>
        </authorList>
    </citation>
    <scope>NUCLEOTIDE SEQUENCE [LARGE SCALE GENOMIC DNA]</scope>
    <source>
        <strain evidence="9 10">EGI 80759</strain>
    </source>
</reference>
<dbReference type="GO" id="GO:0005886">
    <property type="term" value="C:plasma membrane"/>
    <property type="evidence" value="ECO:0007669"/>
    <property type="project" value="UniProtKB-SubCell"/>
</dbReference>
<feature type="transmembrane region" description="Helical" evidence="7">
    <location>
        <begin position="92"/>
        <end position="114"/>
    </location>
</feature>
<accession>A0A411YL91</accession>
<keyword evidence="10" id="KW-1185">Reference proteome</keyword>
<evidence type="ECO:0000313" key="9">
    <source>
        <dbReference type="EMBL" id="QBI21957.1"/>
    </source>
</evidence>
<sequence>MAPVEREPRPVRDPNSTWVRVRGPLRTIGFYTLLVVVLVPFLFVFYYMVTTSLMSPVDITAADHQWTFTPTLDNYRAVFEQTDFVRFALNSLVIAAGALVISWVVGLPAAYAVARWNVPKFALIILSSRITPGITFLIPWFILFSRAGLIDSYRGMIAVHLIVVLPLVTWLMISFFEELPTEVLESAAVDGASVFRTFLLVALPMVRGGLVASSIVGFIFSWNHFMFSIPISGRSTETLPVAVFNFMSYGQVNWGAIAAAATLMVLPVVAMALAVQRHIVRGLAIGAVKG</sequence>
<proteinExistence type="inferred from homology"/>
<name>A0A411YL91_9ACTN</name>
<feature type="domain" description="ABC transmembrane type-1" evidence="8">
    <location>
        <begin position="88"/>
        <end position="275"/>
    </location>
</feature>
<feature type="transmembrane region" description="Helical" evidence="7">
    <location>
        <begin position="155"/>
        <end position="176"/>
    </location>
</feature>
<evidence type="ECO:0000259" key="8">
    <source>
        <dbReference type="PROSITE" id="PS50928"/>
    </source>
</evidence>
<dbReference type="SUPFAM" id="SSF161098">
    <property type="entry name" value="MetI-like"/>
    <property type="match status" value="1"/>
</dbReference>
<dbReference type="OrthoDB" id="9794684at2"/>
<evidence type="ECO:0000256" key="2">
    <source>
        <dbReference type="ARBA" id="ARBA00022448"/>
    </source>
</evidence>
<dbReference type="PROSITE" id="PS50928">
    <property type="entry name" value="ABC_TM1"/>
    <property type="match status" value="1"/>
</dbReference>
<dbReference type="InterPro" id="IPR050901">
    <property type="entry name" value="BP-dep_ABC_trans_perm"/>
</dbReference>
<dbReference type="KEGG" id="erz:ER308_07820"/>
<evidence type="ECO:0000256" key="5">
    <source>
        <dbReference type="ARBA" id="ARBA00022989"/>
    </source>
</evidence>
<organism evidence="9 10">
    <name type="scientific">Egibacter rhizosphaerae</name>
    <dbReference type="NCBI Taxonomy" id="1670831"/>
    <lineage>
        <taxon>Bacteria</taxon>
        <taxon>Bacillati</taxon>
        <taxon>Actinomycetota</taxon>
        <taxon>Nitriliruptoria</taxon>
        <taxon>Egibacterales</taxon>
        <taxon>Egibacteraceae</taxon>
        <taxon>Egibacter</taxon>
    </lineage>
</organism>
<gene>
    <name evidence="9" type="ORF">ER308_07820</name>
</gene>
<feature type="transmembrane region" description="Helical" evidence="7">
    <location>
        <begin position="121"/>
        <end position="143"/>
    </location>
</feature>
<dbReference type="Proteomes" id="UP000291469">
    <property type="component" value="Chromosome"/>
</dbReference>
<comment type="subcellular location">
    <subcellularLocation>
        <location evidence="1 7">Cell membrane</location>
        <topology evidence="1 7">Multi-pass membrane protein</topology>
    </subcellularLocation>
</comment>
<evidence type="ECO:0000256" key="1">
    <source>
        <dbReference type="ARBA" id="ARBA00004651"/>
    </source>
</evidence>
<dbReference type="Gene3D" id="1.10.3720.10">
    <property type="entry name" value="MetI-like"/>
    <property type="match status" value="1"/>
</dbReference>
<dbReference type="Pfam" id="PF00528">
    <property type="entry name" value="BPD_transp_1"/>
    <property type="match status" value="1"/>
</dbReference>
<feature type="transmembrane region" description="Helical" evidence="7">
    <location>
        <begin position="28"/>
        <end position="49"/>
    </location>
</feature>
<dbReference type="InterPro" id="IPR035906">
    <property type="entry name" value="MetI-like_sf"/>
</dbReference>
<dbReference type="EMBL" id="CP036402">
    <property type="protein sequence ID" value="QBI21957.1"/>
    <property type="molecule type" value="Genomic_DNA"/>
</dbReference>
<evidence type="ECO:0000256" key="6">
    <source>
        <dbReference type="ARBA" id="ARBA00023136"/>
    </source>
</evidence>
<evidence type="ECO:0000256" key="7">
    <source>
        <dbReference type="RuleBase" id="RU363032"/>
    </source>
</evidence>
<dbReference type="PANTHER" id="PTHR32243">
    <property type="entry name" value="MALTOSE TRANSPORT SYSTEM PERMEASE-RELATED"/>
    <property type="match status" value="1"/>
</dbReference>
<dbReference type="AlphaFoldDB" id="A0A411YL91"/>
<dbReference type="InterPro" id="IPR000515">
    <property type="entry name" value="MetI-like"/>
</dbReference>
<keyword evidence="2 7" id="KW-0813">Transport</keyword>
<keyword evidence="4 7" id="KW-0812">Transmembrane</keyword>
<comment type="similarity">
    <text evidence="7">Belongs to the binding-protein-dependent transport system permease family.</text>
</comment>
<dbReference type="GO" id="GO:0055085">
    <property type="term" value="P:transmembrane transport"/>
    <property type="evidence" value="ECO:0007669"/>
    <property type="project" value="InterPro"/>
</dbReference>
<dbReference type="CDD" id="cd06261">
    <property type="entry name" value="TM_PBP2"/>
    <property type="match status" value="1"/>
</dbReference>
<keyword evidence="5 7" id="KW-1133">Transmembrane helix</keyword>
<evidence type="ECO:0000313" key="10">
    <source>
        <dbReference type="Proteomes" id="UP000291469"/>
    </source>
</evidence>
<protein>
    <submittedName>
        <fullName evidence="9">Carbohydrate ABC transporter permease</fullName>
    </submittedName>
</protein>
<dbReference type="PANTHER" id="PTHR32243:SF18">
    <property type="entry name" value="INNER MEMBRANE ABC TRANSPORTER PERMEASE PROTEIN YCJP"/>
    <property type="match status" value="1"/>
</dbReference>
<keyword evidence="6 7" id="KW-0472">Membrane</keyword>
<keyword evidence="3" id="KW-1003">Cell membrane</keyword>
<feature type="transmembrane region" description="Helical" evidence="7">
    <location>
        <begin position="254"/>
        <end position="275"/>
    </location>
</feature>
<evidence type="ECO:0000256" key="3">
    <source>
        <dbReference type="ARBA" id="ARBA00022475"/>
    </source>
</evidence>